<evidence type="ECO:0000256" key="4">
    <source>
        <dbReference type="PROSITE-ProRule" id="PRU00024"/>
    </source>
</evidence>
<dbReference type="InterPro" id="IPR047153">
    <property type="entry name" value="TRIM45/56/19-like"/>
</dbReference>
<dbReference type="Pfam" id="PF15227">
    <property type="entry name" value="zf-C3HC4_4"/>
    <property type="match status" value="1"/>
</dbReference>
<dbReference type="KEGG" id="aplc:110986354"/>
<feature type="domain" description="B box-type" evidence="7">
    <location>
        <begin position="95"/>
        <end position="142"/>
    </location>
</feature>
<dbReference type="PROSITE" id="PS00518">
    <property type="entry name" value="ZF_RING_1"/>
    <property type="match status" value="1"/>
</dbReference>
<protein>
    <submittedName>
        <fullName evidence="9">E3 ubiquitin-protein ligase TRIM33-like</fullName>
    </submittedName>
</protein>
<dbReference type="Pfam" id="PF00643">
    <property type="entry name" value="zf-B_box"/>
    <property type="match status" value="1"/>
</dbReference>
<feature type="domain" description="B box-type" evidence="7">
    <location>
        <begin position="158"/>
        <end position="199"/>
    </location>
</feature>
<dbReference type="InterPro" id="IPR013083">
    <property type="entry name" value="Znf_RING/FYVE/PHD"/>
</dbReference>
<dbReference type="SMART" id="SM00184">
    <property type="entry name" value="RING"/>
    <property type="match status" value="1"/>
</dbReference>
<evidence type="ECO:0000313" key="9">
    <source>
        <dbReference type="RefSeq" id="XP_022103853.1"/>
    </source>
</evidence>
<dbReference type="AlphaFoldDB" id="A0A8B7ZDV6"/>
<name>A0A8B7ZDV6_ACAPL</name>
<feature type="coiled-coil region" evidence="5">
    <location>
        <begin position="250"/>
        <end position="277"/>
    </location>
</feature>
<dbReference type="SMART" id="SM00336">
    <property type="entry name" value="BBOX"/>
    <property type="match status" value="2"/>
</dbReference>
<dbReference type="Pfam" id="PF22586">
    <property type="entry name" value="ANCHR-like_BBOX"/>
    <property type="match status" value="1"/>
</dbReference>
<dbReference type="GeneID" id="110986354"/>
<dbReference type="Gene3D" id="4.10.830.40">
    <property type="match status" value="1"/>
</dbReference>
<gene>
    <name evidence="9" type="primary">LOC110986354</name>
</gene>
<reference evidence="9" key="1">
    <citation type="submission" date="2025-08" db="UniProtKB">
        <authorList>
            <consortium name="RefSeq"/>
        </authorList>
    </citation>
    <scope>IDENTIFICATION</scope>
</reference>
<evidence type="ECO:0000313" key="8">
    <source>
        <dbReference type="Proteomes" id="UP000694845"/>
    </source>
</evidence>
<feature type="domain" description="RING-type" evidence="6">
    <location>
        <begin position="15"/>
        <end position="59"/>
    </location>
</feature>
<proteinExistence type="predicted"/>
<dbReference type="InterPro" id="IPR017907">
    <property type="entry name" value="Znf_RING_CS"/>
</dbReference>
<dbReference type="Gene3D" id="3.30.40.10">
    <property type="entry name" value="Zinc/RING finger domain, C3HC4 (zinc finger)"/>
    <property type="match status" value="1"/>
</dbReference>
<dbReference type="OMA" id="REMACAK"/>
<sequence>MASGKDKMAKSQLLCSFCSDYFKEPKILDCLHSFCKNCLQELACTQDRRGPTFKCPICSGATAIPQGVEELADDLTMCALVEEFLMQEQLLGGQKMKIKCQSCEEKGPAVSWCTNCDHFLCMECEQAHHRLSLLRAHIIHPLGQLQSGEVIYERKLRNDVPKCRQHPDENLNIFCESCQKLACAACSVLEHTQHSLFDLRRAADKCKEDIKRLSAKAKENMRTFGNVSVTVNHARKNLDVTVGNIKQKISQKAQGMIDKIRIEEERLKQEVDRIHEDRGNTFHAAQMSNQREMACAKHKLQQVDRFLEHASCHSILDTRSKLL</sequence>
<dbReference type="Proteomes" id="UP000694845">
    <property type="component" value="Unplaced"/>
</dbReference>
<accession>A0A8B7ZDV6</accession>
<evidence type="ECO:0000256" key="1">
    <source>
        <dbReference type="ARBA" id="ARBA00022723"/>
    </source>
</evidence>
<dbReference type="PANTHER" id="PTHR25462">
    <property type="entry name" value="BONUS, ISOFORM C-RELATED"/>
    <property type="match status" value="1"/>
</dbReference>
<evidence type="ECO:0000256" key="5">
    <source>
        <dbReference type="SAM" id="Coils"/>
    </source>
</evidence>
<keyword evidence="3" id="KW-0862">Zinc</keyword>
<dbReference type="PROSITE" id="PS50089">
    <property type="entry name" value="ZF_RING_2"/>
    <property type="match status" value="1"/>
</dbReference>
<evidence type="ECO:0000256" key="3">
    <source>
        <dbReference type="ARBA" id="ARBA00022833"/>
    </source>
</evidence>
<keyword evidence="8" id="KW-1185">Reference proteome</keyword>
<dbReference type="PROSITE" id="PS50119">
    <property type="entry name" value="ZF_BBOX"/>
    <property type="match status" value="2"/>
</dbReference>
<dbReference type="RefSeq" id="XP_022103853.1">
    <property type="nucleotide sequence ID" value="XM_022248161.1"/>
</dbReference>
<dbReference type="Gene3D" id="3.30.160.60">
    <property type="entry name" value="Classic Zinc Finger"/>
    <property type="match status" value="1"/>
</dbReference>
<dbReference type="SUPFAM" id="SSF57845">
    <property type="entry name" value="B-box zinc-binding domain"/>
    <property type="match status" value="1"/>
</dbReference>
<keyword evidence="2 4" id="KW-0863">Zinc-finger</keyword>
<organism evidence="8 9">
    <name type="scientific">Acanthaster planci</name>
    <name type="common">Crown-of-thorns starfish</name>
    <dbReference type="NCBI Taxonomy" id="133434"/>
    <lineage>
        <taxon>Eukaryota</taxon>
        <taxon>Metazoa</taxon>
        <taxon>Echinodermata</taxon>
        <taxon>Eleutherozoa</taxon>
        <taxon>Asterozoa</taxon>
        <taxon>Asteroidea</taxon>
        <taxon>Valvatacea</taxon>
        <taxon>Valvatida</taxon>
        <taxon>Acanthasteridae</taxon>
        <taxon>Acanthaster</taxon>
    </lineage>
</organism>
<keyword evidence="5" id="KW-0175">Coiled coil</keyword>
<dbReference type="OrthoDB" id="6105938at2759"/>
<dbReference type="InterPro" id="IPR000315">
    <property type="entry name" value="Znf_B-box"/>
</dbReference>
<dbReference type="PANTHER" id="PTHR25462:SF296">
    <property type="entry name" value="MEIOTIC P26, ISOFORM F"/>
    <property type="match status" value="1"/>
</dbReference>
<dbReference type="InterPro" id="IPR001841">
    <property type="entry name" value="Znf_RING"/>
</dbReference>
<dbReference type="GO" id="GO:0008270">
    <property type="term" value="F:zinc ion binding"/>
    <property type="evidence" value="ECO:0007669"/>
    <property type="project" value="UniProtKB-KW"/>
</dbReference>
<evidence type="ECO:0000256" key="2">
    <source>
        <dbReference type="ARBA" id="ARBA00022771"/>
    </source>
</evidence>
<evidence type="ECO:0000259" key="6">
    <source>
        <dbReference type="PROSITE" id="PS50089"/>
    </source>
</evidence>
<evidence type="ECO:0000259" key="7">
    <source>
        <dbReference type="PROSITE" id="PS50119"/>
    </source>
</evidence>
<keyword evidence="1" id="KW-0479">Metal-binding</keyword>
<dbReference type="SUPFAM" id="SSF57850">
    <property type="entry name" value="RING/U-box"/>
    <property type="match status" value="1"/>
</dbReference>